<dbReference type="GO" id="GO:0016020">
    <property type="term" value="C:membrane"/>
    <property type="evidence" value="ECO:0007669"/>
    <property type="project" value="InterPro"/>
</dbReference>
<feature type="transmembrane region" description="Helical" evidence="1">
    <location>
        <begin position="6"/>
        <end position="27"/>
    </location>
</feature>
<evidence type="ECO:0000313" key="4">
    <source>
        <dbReference type="Proteomes" id="UP000010878"/>
    </source>
</evidence>
<feature type="transmembrane region" description="Helical" evidence="1">
    <location>
        <begin position="192"/>
        <end position="212"/>
    </location>
</feature>
<proteinExistence type="predicted"/>
<dbReference type="EMBL" id="CP003929">
    <property type="protein sequence ID" value="AGB39637.1"/>
    <property type="molecule type" value="Genomic_DNA"/>
</dbReference>
<dbReference type="InterPro" id="IPR037185">
    <property type="entry name" value="EmrE-like"/>
</dbReference>
<organism evidence="3 4">
    <name type="scientific">Natronococcus occultus SP4</name>
    <dbReference type="NCBI Taxonomy" id="694430"/>
    <lineage>
        <taxon>Archaea</taxon>
        <taxon>Methanobacteriati</taxon>
        <taxon>Methanobacteriota</taxon>
        <taxon>Stenosarchaea group</taxon>
        <taxon>Halobacteria</taxon>
        <taxon>Halobacteriales</taxon>
        <taxon>Natrialbaceae</taxon>
        <taxon>Natronococcus</taxon>
    </lineage>
</organism>
<evidence type="ECO:0000313" key="3">
    <source>
        <dbReference type="EMBL" id="AGB39637.1"/>
    </source>
</evidence>
<dbReference type="HOGENOM" id="CLU_926274_0_0_2"/>
<dbReference type="GeneID" id="14403031"/>
<reference evidence="3 4" key="1">
    <citation type="submission" date="2012-11" db="EMBL/GenBank/DDBJ databases">
        <title>FINISHED of Natronococcus occultus SP4, DSM 3396.</title>
        <authorList>
            <consortium name="DOE Joint Genome Institute"/>
            <person name="Eisen J."/>
            <person name="Huntemann M."/>
            <person name="Wei C.-L."/>
            <person name="Han J."/>
            <person name="Detter J.C."/>
            <person name="Han C."/>
            <person name="Tapia R."/>
            <person name="Chen A."/>
            <person name="Kyrpides N."/>
            <person name="Mavromatis K."/>
            <person name="Markowitz V."/>
            <person name="Szeto E."/>
            <person name="Ivanova N."/>
            <person name="Mikhailova N."/>
            <person name="Ovchinnikova G."/>
            <person name="Pagani I."/>
            <person name="Pati A."/>
            <person name="Goodwin L."/>
            <person name="Nordberg H.P."/>
            <person name="Cantor M.N."/>
            <person name="Hua S.X."/>
            <person name="Woyke T."/>
            <person name="Eisen J."/>
            <person name="Klenk H.-P."/>
            <person name="Klenk H.-P."/>
        </authorList>
    </citation>
    <scope>NUCLEOTIDE SEQUENCE [LARGE SCALE GENOMIC DNA]</scope>
    <source>
        <strain evidence="3 4">SP4</strain>
    </source>
</reference>
<feature type="transmembrane region" description="Helical" evidence="1">
    <location>
        <begin position="252"/>
        <end position="273"/>
    </location>
</feature>
<keyword evidence="1" id="KW-0812">Transmembrane</keyword>
<feature type="transmembrane region" description="Helical" evidence="1">
    <location>
        <begin position="39"/>
        <end position="61"/>
    </location>
</feature>
<feature type="transmembrane region" description="Helical" evidence="1">
    <location>
        <begin position="161"/>
        <end position="180"/>
    </location>
</feature>
<dbReference type="eggNOG" id="arCOG00272">
    <property type="taxonomic scope" value="Archaea"/>
</dbReference>
<name>L0K2U7_9EURY</name>
<dbReference type="OrthoDB" id="282690at2157"/>
<gene>
    <name evidence="3" type="ORF">Natoc_3939</name>
</gene>
<feature type="domain" description="EamA" evidence="2">
    <location>
        <begin position="165"/>
        <end position="299"/>
    </location>
</feature>
<dbReference type="STRING" id="694430.Natoc_3939"/>
<dbReference type="RefSeq" id="WP_015323071.1">
    <property type="nucleotide sequence ID" value="NC_019974.1"/>
</dbReference>
<keyword evidence="4" id="KW-1185">Reference proteome</keyword>
<accession>L0K2U7</accession>
<dbReference type="SUPFAM" id="SSF103481">
    <property type="entry name" value="Multidrug resistance efflux transporter EmrE"/>
    <property type="match status" value="2"/>
</dbReference>
<feature type="domain" description="EamA" evidence="2">
    <location>
        <begin position="11"/>
        <end position="146"/>
    </location>
</feature>
<dbReference type="KEGG" id="nou:Natoc_3939"/>
<keyword evidence="1" id="KW-1133">Transmembrane helix</keyword>
<evidence type="ECO:0000256" key="1">
    <source>
        <dbReference type="SAM" id="Phobius"/>
    </source>
</evidence>
<sequence>MTGPTAGAEVVALALVPAILWGLAPVFDKRGMASGGGSIQAALVVVAVQLLWYWTAIAVVYGRSAFAGLTLEVLAVFAFAGAIGTALGRIAIFVGVDRVGAGLNSTILSTRPLFATLIALAVLGEPLGPVTGTGIVVLVAGLSILTLSRGGDLEGWTLRDLGWPILAAATFAVANVARRYGILETPISALEAVAINETAGLVALVAYAAAVGGRDVLERPRRSYRYFAVSGLLTTVAMLSLMAALGLEGGRIAIVDPLVATAPFFTLLFAAVLLRDLERVTRGVVAGAVLVVLGAVLITI</sequence>
<dbReference type="Proteomes" id="UP000010878">
    <property type="component" value="Chromosome"/>
</dbReference>
<dbReference type="PANTHER" id="PTHR22911">
    <property type="entry name" value="ACYL-MALONYL CONDENSING ENZYME-RELATED"/>
    <property type="match status" value="1"/>
</dbReference>
<feature type="transmembrane region" description="Helical" evidence="1">
    <location>
        <begin position="73"/>
        <end position="96"/>
    </location>
</feature>
<feature type="transmembrane region" description="Helical" evidence="1">
    <location>
        <begin position="280"/>
        <end position="298"/>
    </location>
</feature>
<dbReference type="Pfam" id="PF00892">
    <property type="entry name" value="EamA"/>
    <property type="match status" value="2"/>
</dbReference>
<dbReference type="AlphaFoldDB" id="L0K2U7"/>
<keyword evidence="1" id="KW-0472">Membrane</keyword>
<feature type="transmembrane region" description="Helical" evidence="1">
    <location>
        <begin position="130"/>
        <end position="149"/>
    </location>
</feature>
<feature type="transmembrane region" description="Helical" evidence="1">
    <location>
        <begin position="224"/>
        <end position="246"/>
    </location>
</feature>
<feature type="transmembrane region" description="Helical" evidence="1">
    <location>
        <begin position="108"/>
        <end position="124"/>
    </location>
</feature>
<dbReference type="InterPro" id="IPR000620">
    <property type="entry name" value="EamA_dom"/>
</dbReference>
<evidence type="ECO:0000259" key="2">
    <source>
        <dbReference type="Pfam" id="PF00892"/>
    </source>
</evidence>
<protein>
    <submittedName>
        <fullName evidence="3">Putative membrane protein</fullName>
    </submittedName>
</protein>